<dbReference type="PANTHER" id="PTHR38100">
    <property type="entry name" value="HIGH FREQUENCY LYSOGENIZATION PROTEIN HFLD"/>
    <property type="match status" value="1"/>
</dbReference>
<dbReference type="Proteomes" id="UP000050700">
    <property type="component" value="Unassembled WGS sequence"/>
</dbReference>
<dbReference type="GO" id="GO:0005737">
    <property type="term" value="C:cytoplasm"/>
    <property type="evidence" value="ECO:0007669"/>
    <property type="project" value="UniProtKB-SubCell"/>
</dbReference>
<dbReference type="PANTHER" id="PTHR38100:SF1">
    <property type="entry name" value="HIGH FREQUENCY LYSOGENIZATION PROTEIN HFLD"/>
    <property type="match status" value="1"/>
</dbReference>
<gene>
    <name evidence="5 6" type="primary">hflD</name>
    <name evidence="6" type="ORF">NTHI1209_00120</name>
</gene>
<evidence type="ECO:0000256" key="1">
    <source>
        <dbReference type="ARBA" id="ARBA00022475"/>
    </source>
</evidence>
<dbReference type="HAMAP" id="MF_00695">
    <property type="entry name" value="HflD_protein"/>
    <property type="match status" value="1"/>
</dbReference>
<dbReference type="Pfam" id="PF04356">
    <property type="entry name" value="DUF489"/>
    <property type="match status" value="1"/>
</dbReference>
<dbReference type="NCBIfam" id="NF001246">
    <property type="entry name" value="PRK00218.1-2"/>
    <property type="match status" value="1"/>
</dbReference>
<reference evidence="6 7" key="1">
    <citation type="submission" date="2014-05" db="EMBL/GenBank/DDBJ databases">
        <title>Methylome analysis of the phasevarions of Haemophilus influenzae.</title>
        <authorList>
            <person name="Atack J.M."/>
            <person name="Fox K.L."/>
            <person name="Power P.M."/>
            <person name="Clark T."/>
            <person name="Jurcisek J."/>
            <person name="Korlach J."/>
            <person name="Bakaletz L.O."/>
            <person name="Jennings M.P."/>
        </authorList>
    </citation>
    <scope>NUCLEOTIDE SEQUENCE [LARGE SCALE GENOMIC DNA]</scope>
    <source>
        <strain evidence="6 7">1209</strain>
    </source>
</reference>
<organism evidence="6 7">
    <name type="scientific">Haemophilus influenzae</name>
    <dbReference type="NCBI Taxonomy" id="727"/>
    <lineage>
        <taxon>Bacteria</taxon>
        <taxon>Pseudomonadati</taxon>
        <taxon>Pseudomonadota</taxon>
        <taxon>Gammaproteobacteria</taxon>
        <taxon>Pasteurellales</taxon>
        <taxon>Pasteurellaceae</taxon>
        <taxon>Haemophilus</taxon>
    </lineage>
</organism>
<dbReference type="RefSeq" id="WP_005665633.1">
    <property type="nucleotide sequence ID" value="NZ_CP089168.1"/>
</dbReference>
<keyword evidence="2 5" id="KW-0963">Cytoplasm</keyword>
<keyword evidence="3" id="KW-0997">Cell inner membrane</keyword>
<name>A0A0D0GYH6_HAEIF</name>
<dbReference type="GO" id="GO:0005886">
    <property type="term" value="C:plasma membrane"/>
    <property type="evidence" value="ECO:0007669"/>
    <property type="project" value="UniProtKB-SubCell"/>
</dbReference>
<dbReference type="InterPro" id="IPR035932">
    <property type="entry name" value="HflD-like_sf"/>
</dbReference>
<accession>A0A0D0GYH6</accession>
<comment type="similarity">
    <text evidence="5">Belongs to the HflD family.</text>
</comment>
<comment type="caution">
    <text evidence="6">The sequence shown here is derived from an EMBL/GenBank/DDBJ whole genome shotgun (WGS) entry which is preliminary data.</text>
</comment>
<dbReference type="InterPro" id="IPR007451">
    <property type="entry name" value="HflD"/>
</dbReference>
<protein>
    <recommendedName>
        <fullName evidence="5">High frequency lysogenization protein HflD homolog</fullName>
    </recommendedName>
</protein>
<dbReference type="Gene3D" id="1.10.3890.10">
    <property type="entry name" value="HflD-like"/>
    <property type="match status" value="1"/>
</dbReference>
<keyword evidence="4 5" id="KW-0472">Membrane</keyword>
<comment type="subcellular location">
    <subcellularLocation>
        <location evidence="5">Cytoplasm</location>
    </subcellularLocation>
    <subcellularLocation>
        <location evidence="5">Cell membrane</location>
        <topology evidence="5">Peripheral membrane protein</topology>
        <orientation evidence="5">Cytoplasmic side</orientation>
    </subcellularLocation>
</comment>
<evidence type="ECO:0000313" key="6">
    <source>
        <dbReference type="EMBL" id="KIS36702.1"/>
    </source>
</evidence>
<sequence>MKNYHDIVLALAGVCQSAKLVHQLATESRADSDTFLTALNSLFITQPQQIEDVFGGEVRHLKLGLETLIHQLNAQGDQNLTRYWLSLLALEGKLSKNPDVKQTLGNRISRLKEQEIHYARDSETMLSIMANIYSDVISPLGKKIHILGSPDYLRQELVQNKIRAVLLAGIRSAVLWKQMGGTKWQILFFRRKLLATAKQIYSSIY</sequence>
<proteinExistence type="inferred from homology"/>
<dbReference type="NCBIfam" id="NF001248">
    <property type="entry name" value="PRK00218.1-4"/>
    <property type="match status" value="1"/>
</dbReference>
<dbReference type="AlphaFoldDB" id="A0A0D0GYH6"/>
<evidence type="ECO:0000256" key="5">
    <source>
        <dbReference type="HAMAP-Rule" id="MF_00695"/>
    </source>
</evidence>
<dbReference type="EMBL" id="JMQP01000001">
    <property type="protein sequence ID" value="KIS36702.1"/>
    <property type="molecule type" value="Genomic_DNA"/>
</dbReference>
<dbReference type="PATRIC" id="fig|727.582.peg.102"/>
<evidence type="ECO:0000256" key="3">
    <source>
        <dbReference type="ARBA" id="ARBA00022519"/>
    </source>
</evidence>
<dbReference type="SUPFAM" id="SSF101322">
    <property type="entry name" value="YcfC-like"/>
    <property type="match status" value="1"/>
</dbReference>
<keyword evidence="1 5" id="KW-1003">Cell membrane</keyword>
<evidence type="ECO:0000256" key="4">
    <source>
        <dbReference type="ARBA" id="ARBA00023136"/>
    </source>
</evidence>
<evidence type="ECO:0000313" key="7">
    <source>
        <dbReference type="Proteomes" id="UP000050700"/>
    </source>
</evidence>
<dbReference type="FunFam" id="1.10.3890.10:FF:000001">
    <property type="entry name" value="High frequency lysogenization protein HflD homolog"/>
    <property type="match status" value="1"/>
</dbReference>
<evidence type="ECO:0000256" key="2">
    <source>
        <dbReference type="ARBA" id="ARBA00022490"/>
    </source>
</evidence>